<dbReference type="RefSeq" id="WP_126520263.1">
    <property type="nucleotide sequence ID" value="NZ_RXNU01000005.1"/>
</dbReference>
<gene>
    <name evidence="1" type="ORF">EKG38_10730</name>
</gene>
<dbReference type="EMBL" id="RXNU01000005">
    <property type="protein sequence ID" value="RTR38647.1"/>
    <property type="molecule type" value="Genomic_DNA"/>
</dbReference>
<name>A0A3S0J603_9GAMM</name>
<evidence type="ECO:0000313" key="2">
    <source>
        <dbReference type="Proteomes" id="UP000267448"/>
    </source>
</evidence>
<accession>A0A3S0J603</accession>
<evidence type="ECO:0008006" key="3">
    <source>
        <dbReference type="Google" id="ProtNLM"/>
    </source>
</evidence>
<sequence length="344" mass="39368">MEFGKPFICSKLFGKFIVAVFMSFVQGCTTVEKHPDWYTGRTLAIDEQELIGYGHGASKESASDQAFIEISRSIYTDVNSAGSYMYSTLQDEEYSKSDFKGEILSVASLNDTKLIKYEFVGNTFFVAYSYSQLSLAEKIANDNQFECEDNAIFIHQSPLYKSLKRHLGCNPKSNVFSKNKKWYFSVNKKNYPLTESEFMALFVEYSNEMVVIKPSKRVLLESDFYNFEIKTNREGFFSLYQITNSGDVQSLIENKVLMHNEYWVYPDLSLYEGMSLNIDSDRGYNVEMTIASICDKPSQFAFLDQIDTDYLIIDNKAMLSFVLDELSGCDVSSSIVKNKVRQSN</sequence>
<dbReference type="PROSITE" id="PS51257">
    <property type="entry name" value="PROKAR_LIPOPROTEIN"/>
    <property type="match status" value="1"/>
</dbReference>
<dbReference type="AlphaFoldDB" id="A0A3S0J603"/>
<protein>
    <recommendedName>
        <fullName evidence="3">Lipoprotein</fullName>
    </recommendedName>
</protein>
<comment type="caution">
    <text evidence="1">The sequence shown here is derived from an EMBL/GenBank/DDBJ whole genome shotgun (WGS) entry which is preliminary data.</text>
</comment>
<reference evidence="1 2" key="1">
    <citation type="submission" date="2018-12" db="EMBL/GenBank/DDBJ databases">
        <authorList>
            <person name="Yu L."/>
        </authorList>
    </citation>
    <scope>NUCLEOTIDE SEQUENCE [LARGE SCALE GENOMIC DNA]</scope>
    <source>
        <strain evidence="1 2">HAW-EB2</strain>
    </source>
</reference>
<organism evidence="1 2">
    <name type="scientific">Shewanella canadensis</name>
    <dbReference type="NCBI Taxonomy" id="271096"/>
    <lineage>
        <taxon>Bacteria</taxon>
        <taxon>Pseudomonadati</taxon>
        <taxon>Pseudomonadota</taxon>
        <taxon>Gammaproteobacteria</taxon>
        <taxon>Alteromonadales</taxon>
        <taxon>Shewanellaceae</taxon>
        <taxon>Shewanella</taxon>
    </lineage>
</organism>
<keyword evidence="2" id="KW-1185">Reference proteome</keyword>
<proteinExistence type="predicted"/>
<dbReference type="Gene3D" id="3.10.28.20">
    <property type="entry name" value="Acetamidase/Formamidase-like domains"/>
    <property type="match status" value="1"/>
</dbReference>
<dbReference type="Proteomes" id="UP000267448">
    <property type="component" value="Unassembled WGS sequence"/>
</dbReference>
<evidence type="ECO:0000313" key="1">
    <source>
        <dbReference type="EMBL" id="RTR38647.1"/>
    </source>
</evidence>